<dbReference type="InterPro" id="IPR027417">
    <property type="entry name" value="P-loop_NTPase"/>
</dbReference>
<name>A0A7R9K1W1_TIMGE</name>
<evidence type="ECO:0000313" key="10">
    <source>
        <dbReference type="EMBL" id="CAD7598216.1"/>
    </source>
</evidence>
<dbReference type="Pfam" id="PF13086">
    <property type="entry name" value="AAA_11"/>
    <property type="match status" value="1"/>
</dbReference>
<dbReference type="Pfam" id="PF25396">
    <property type="entry name" value="ZNFX1"/>
    <property type="match status" value="1"/>
</dbReference>
<gene>
    <name evidence="10" type="ORF">TGEB3V08_LOCUS6983</name>
</gene>
<keyword evidence="1" id="KW-0479">Metal-binding</keyword>
<dbReference type="InterPro" id="IPR057373">
    <property type="entry name" value="ZNFX1"/>
</dbReference>
<dbReference type="GO" id="GO:0005524">
    <property type="term" value="F:ATP binding"/>
    <property type="evidence" value="ECO:0007669"/>
    <property type="project" value="UniProtKB-KW"/>
</dbReference>
<proteinExistence type="predicted"/>
<feature type="compositionally biased region" description="Polar residues" evidence="8">
    <location>
        <begin position="247"/>
        <end position="257"/>
    </location>
</feature>
<dbReference type="Pfam" id="PF13087">
    <property type="entry name" value="AAA_12"/>
    <property type="match status" value="2"/>
</dbReference>
<dbReference type="InterPro" id="IPR045055">
    <property type="entry name" value="DNA2/NAM7-like"/>
</dbReference>
<feature type="compositionally biased region" description="Polar residues" evidence="8">
    <location>
        <begin position="105"/>
        <end position="122"/>
    </location>
</feature>
<feature type="compositionally biased region" description="Polar residues" evidence="8">
    <location>
        <begin position="191"/>
        <end position="201"/>
    </location>
</feature>
<dbReference type="SUPFAM" id="SSF52540">
    <property type="entry name" value="P-loop containing nucleoside triphosphate hydrolases"/>
    <property type="match status" value="2"/>
</dbReference>
<dbReference type="PANTHER" id="PTHR10887:SF341">
    <property type="entry name" value="NFX1-TYPE ZINC FINGER-CONTAINING PROTEIN 1"/>
    <property type="match status" value="1"/>
</dbReference>
<dbReference type="CDD" id="cd06008">
    <property type="entry name" value="NF-X1-zinc-finger"/>
    <property type="match status" value="4"/>
</dbReference>
<dbReference type="PROSITE" id="PS51193">
    <property type="entry name" value="HELICASE_ATP_BIND_2"/>
    <property type="match status" value="1"/>
</dbReference>
<organism evidence="10">
    <name type="scientific">Timema genevievae</name>
    <name type="common">Walking stick</name>
    <dbReference type="NCBI Taxonomy" id="629358"/>
    <lineage>
        <taxon>Eukaryota</taxon>
        <taxon>Metazoa</taxon>
        <taxon>Ecdysozoa</taxon>
        <taxon>Arthropoda</taxon>
        <taxon>Hexapoda</taxon>
        <taxon>Insecta</taxon>
        <taxon>Pterygota</taxon>
        <taxon>Neoptera</taxon>
        <taxon>Polyneoptera</taxon>
        <taxon>Phasmatodea</taxon>
        <taxon>Timematodea</taxon>
        <taxon>Timematoidea</taxon>
        <taxon>Timematidae</taxon>
        <taxon>Timema</taxon>
    </lineage>
</organism>
<evidence type="ECO:0000256" key="5">
    <source>
        <dbReference type="ARBA" id="ARBA00022801"/>
    </source>
</evidence>
<dbReference type="GO" id="GO:0031380">
    <property type="term" value="C:nuclear RNA-directed RNA polymerase complex"/>
    <property type="evidence" value="ECO:0007669"/>
    <property type="project" value="TreeGrafter"/>
</dbReference>
<evidence type="ECO:0000259" key="9">
    <source>
        <dbReference type="PROSITE" id="PS51193"/>
    </source>
</evidence>
<dbReference type="InterPro" id="IPR000967">
    <property type="entry name" value="Znf_NFX1"/>
</dbReference>
<dbReference type="Gene3D" id="3.40.50.300">
    <property type="entry name" value="P-loop containing nucleotide triphosphate hydrolases"/>
    <property type="match status" value="4"/>
</dbReference>
<keyword evidence="4" id="KW-0863">Zinc-finger</keyword>
<evidence type="ECO:0000256" key="8">
    <source>
        <dbReference type="SAM" id="MobiDB-lite"/>
    </source>
</evidence>
<keyword evidence="5" id="KW-0378">Hydrolase</keyword>
<feature type="compositionally biased region" description="Polar residues" evidence="8">
    <location>
        <begin position="154"/>
        <end position="173"/>
    </location>
</feature>
<keyword evidence="2" id="KW-0677">Repeat</keyword>
<evidence type="ECO:0000256" key="6">
    <source>
        <dbReference type="ARBA" id="ARBA00022833"/>
    </source>
</evidence>
<feature type="domain" description="Helicase ATP-binding" evidence="9">
    <location>
        <begin position="679"/>
        <end position="1109"/>
    </location>
</feature>
<reference evidence="10" key="1">
    <citation type="submission" date="2020-11" db="EMBL/GenBank/DDBJ databases">
        <authorList>
            <person name="Tran Van P."/>
        </authorList>
    </citation>
    <scope>NUCLEOTIDE SEQUENCE</scope>
</reference>
<dbReference type="GO" id="GO:0008270">
    <property type="term" value="F:zinc ion binding"/>
    <property type="evidence" value="ECO:0007669"/>
    <property type="project" value="UniProtKB-KW"/>
</dbReference>
<evidence type="ECO:0000256" key="2">
    <source>
        <dbReference type="ARBA" id="ARBA00022737"/>
    </source>
</evidence>
<dbReference type="InterPro" id="IPR047187">
    <property type="entry name" value="SF1_C_Upf1"/>
</dbReference>
<evidence type="ECO:0000256" key="7">
    <source>
        <dbReference type="ARBA" id="ARBA00022840"/>
    </source>
</evidence>
<dbReference type="CDD" id="cd18808">
    <property type="entry name" value="SF1_C_Upf1"/>
    <property type="match status" value="1"/>
</dbReference>
<dbReference type="SMART" id="SM00438">
    <property type="entry name" value="ZnF_NFX"/>
    <property type="match status" value="8"/>
</dbReference>
<evidence type="ECO:0000256" key="1">
    <source>
        <dbReference type="ARBA" id="ARBA00022723"/>
    </source>
</evidence>
<feature type="region of interest" description="Disordered" evidence="8">
    <location>
        <begin position="15"/>
        <end position="35"/>
    </location>
</feature>
<evidence type="ECO:0000256" key="3">
    <source>
        <dbReference type="ARBA" id="ARBA00022741"/>
    </source>
</evidence>
<dbReference type="GO" id="GO:0004386">
    <property type="term" value="F:helicase activity"/>
    <property type="evidence" value="ECO:0007669"/>
    <property type="project" value="InterPro"/>
</dbReference>
<dbReference type="GO" id="GO:0031048">
    <property type="term" value="P:regulatory ncRNA-mediated heterochromatin formation"/>
    <property type="evidence" value="ECO:0007669"/>
    <property type="project" value="TreeGrafter"/>
</dbReference>
<evidence type="ECO:0000256" key="4">
    <source>
        <dbReference type="ARBA" id="ARBA00022771"/>
    </source>
</evidence>
<feature type="region of interest" description="Disordered" evidence="8">
    <location>
        <begin position="105"/>
        <end position="174"/>
    </location>
</feature>
<keyword evidence="3" id="KW-0547">Nucleotide-binding</keyword>
<dbReference type="GO" id="GO:0016787">
    <property type="term" value="F:hydrolase activity"/>
    <property type="evidence" value="ECO:0007669"/>
    <property type="project" value="UniProtKB-KW"/>
</dbReference>
<feature type="region of interest" description="Disordered" evidence="8">
    <location>
        <begin position="188"/>
        <end position="261"/>
    </location>
</feature>
<keyword evidence="6" id="KW-0862">Zinc</keyword>
<dbReference type="InterPro" id="IPR014013">
    <property type="entry name" value="Helic_SF1/SF2_ATP-bd_DinG/Rad3"/>
</dbReference>
<dbReference type="EMBL" id="OE841995">
    <property type="protein sequence ID" value="CAD7598216.1"/>
    <property type="molecule type" value="Genomic_DNA"/>
</dbReference>
<sequence length="2826" mass="321218">MNTIKCLIWGNNENGNRRNAEQGGNGPPNNRNNRDLLNLDVNDAPLFPARRNIVKPRLAPQDSVGAAYGSVINLRRNIGNNGRNAGLNNNTKRGPLQLRRETIQQNNSASHIQNSSQDNAPNSGAVPKRERQNYDRGGVDTERHNSTRSRQQDRGSNPRSLDNTQGGHRSNLYTGRVLSVDNIYRSRDSLVGNNGRNSSTGRQGGRFQHGDNFGVGPFQQAPGNHQNYRRNHQRRGQGPGDKGYQYGENSGNQKSRGSSGGGAYKQILGYKRLEELTKQNPEEVITVLANQNSGFYDLLKSDTLRPDLVILLVKALAISCKAEFNALKSSILASTFQEKFLDRLITLIGQLPTDDKRKHCFKYVIGDCLILCKAVMKLLPNNACDSFPRLFMTMNGALEGMKLYQKVNLEKESTHFKELQEQLIIAIEERQTRGLIVSKATELLQHTPPPDNFRELSVFPTSKDIMSLEKPFVRPNIVEGAYTSVEHYLDVQFRLMREDFVKPLREGISEYLNMTNLRKKGHVSSVRIYHKVLFQESMVVRDKIGLMVCFDPDKKMRKINWEHAKRFLFGSLLCFTQDNFQTVLFATVVERDLKGLKEGRIMIEFCEGTYPPNDLGKQEYLMVESEVYFEPYYHVLKALQKMDEDIFSMSEYIVEVQPESYRPKYFTNENVRYNLDGHVFSVLEERAWPRASQLKLDESQFQAFKSALTKEFVVIQGPPGTGKTYLGLKVARALLQNSNSWNQPKTPVLVVCFTNHALDQFLEGLIPVTKNLVRVGRQSKSEVLNKFSLRERKNESRRKGKIQALLQDKKNKQSELLVRIKSIQADIEIITKHIGVVSLSTLKESGLDNEVLENFYKDNKLSGSLFLDWLKSGLDDYRNVDRTADRMLDRLLPPNPVEEATEKEDIYNSDMEQDEEVIFDDDIGLDIDVTSILPQVKLVVDFSEMREEAKRMKQEIDELEDTFSNDAALYDRRWVLEAKLAESNLLLEYFSARLKDQLDVFGAQRLVNRKNLWNLTPHERWTLYKHWVSNLKQTLQEESTKLEQVFRTEARILNEAKLLDDLEVMKDVTVIGMTTTGAARLQPLLQALKCKLVIVEEAAEVMESHIIVSLTKYCQHLILIGDHQQLRPTTADFTLARKYYFDISLFERMLKNGMHCELLKVQHRMRPEIAKLIVPTIYPELFNHKSVLGFDNIMGISKNVFFMTHNHYEEKVEDSASHKNIYEADYVLALCRHLLMQGYPPDKITILTTYSGQMFHLRTVTRTLISHFQDTRAMDATYLTARSLISHLQDTRAMGATYLTARSIMSHFQETRAMGATYLTARSLISHFQETRAMGATYLIASTLTSHLQETRAMDRLGLARRPIGPRAGLRPFGEPSPTLAMDVTYLTARSLISHFQDTRAMGATYLTARSFISHFQETRAMGATYLTARSLISHFQETRAMGATYLTARSLMSHFQETRSMGATYLTARSLISHFQDTRAMGATYIIARSLMSHFQETRAMGATYLTARSLISHFQETRAMDATYLTARSLMSHLQDTRAMDATYLTARSLMSHFQETRSMGATYLTARSLISHLQDTRAMGATYLTARSLTSHFQDPRAMGATYLIARSLMSHLQDTRAMGATYLTARSLISHLQDTRAMGATYLTARSLISHLQDTRAIGATYLIARSLMSHFQDTRAMGATYLIARSLMSHFQETRAMDVQITVVDNFQGEENDIILLSLVRSNKEANIGFLKIENRVCVALSRAKKGFYIIERASSRAQLGSWLTRGMEVKRKRKYQDMPEMCAVHSYLNDYSTFSAVTMSDKVTKFLINNYSNMDNLTQSSAVWPKIKASLESQGAVGPCLTLRCQVHPEQWNYAYTAADFARHAPEGGCLKPCNVLMLCGHVCQSVCHVQNREHLNYKCQQPCFRNPPDCKLEHMCPKRCFENCGECVVKVERKLPCDHLVHLPCHVDYEIYKCHVNVAVTLPHCEHPAEKPCYRDLATFPCPQPCEDRLPCGHSCELKCHVLKDPDHLLYKCSKPCTKFNAGCIKQHPCAKRCHEACASCAVPVKKKLACGHTHKVECSKDPAEVICKRDCKKTLPCNHKCKLPCHKPCGDCQEKVVKELPECKHQQTVRCCDAPDPAKCRGRCVRKLPCGHQCTGICNQRCDDLCKVLVTCGLRLACGHVVQAPCHMQASGVKTYFSGRPAIPLLSYCRQPCGTLLKCEHTCKGTCGECMQGRIHVPCGEKCGRTLICGHSCDIPCAETCPPCNRKCTYRCKHSKCSKKCGEPCTPCKEPCRWGCVHTSCTKLCHEQCDREACIKPCKMILRCGHPCIGFCGDPCPPLCRVCDEDEVTAIFFGFEDEENARFVYLEDCKHTVESQGLETWLEKTESEISMKLCPFCKTSITKTQRYTNLIKAMYQDVCKVKAKVFGDMKDIAAIRGHLQQQLANLRPELLVRYGIITGSQEYKEYYKKLSANVKNVLENRRNPLSLIDTHSLGVKVDILTELVDEIKKASYTLAPEQQGILKTRFDLVLKSVNKRLNKITAQEVEDYNLELQCFQRIAQLCVLERSQPFKMNHNFIRVKNIHYNICEIVFSIKKFSIKSDEDLKIELDNLSKILKVVGVVTVEERKAIAEVMKLGKDCPMYLEVYNKLTEDLQPVRKSRRNILSIVDTSSLKIQIDILTELVEEVKKANPNIISKLNSRLQVPLTAVGKRQGKMTNQEVEDINLELLRFQRLSQLLTLDDMIIVKGRSNDSSIKNSYISAQKILYSVRKYSRDQDDDVKTLLENLNKSLKGGLNISEKERSEILSAIGVTPGHWFKCPNGHYLRNHRVWGCHGEGYL</sequence>
<accession>A0A7R9K1W1</accession>
<dbReference type="InterPro" id="IPR041677">
    <property type="entry name" value="DNA2/NAM7_AAA_11"/>
</dbReference>
<dbReference type="InterPro" id="IPR041679">
    <property type="entry name" value="DNA2/NAM7-like_C"/>
</dbReference>
<dbReference type="PANTHER" id="PTHR10887">
    <property type="entry name" value="DNA2/NAM7 HELICASE FAMILY"/>
    <property type="match status" value="1"/>
</dbReference>
<protein>
    <recommendedName>
        <fullName evidence="9">Helicase ATP-binding domain-containing protein</fullName>
    </recommendedName>
</protein>
<feature type="compositionally biased region" description="Basic and acidic residues" evidence="8">
    <location>
        <begin position="127"/>
        <end position="153"/>
    </location>
</feature>
<keyword evidence="7" id="KW-0067">ATP-binding</keyword>